<gene>
    <name evidence="1" type="ORF">BCR42DRAFT_420930</name>
</gene>
<dbReference type="EMBL" id="MCGE01000020">
    <property type="protein sequence ID" value="ORZ11943.1"/>
    <property type="molecule type" value="Genomic_DNA"/>
</dbReference>
<accession>A0A1X2I913</accession>
<reference evidence="1 2" key="1">
    <citation type="submission" date="2016-07" db="EMBL/GenBank/DDBJ databases">
        <title>Pervasive Adenine N6-methylation of Active Genes in Fungi.</title>
        <authorList>
            <consortium name="DOE Joint Genome Institute"/>
            <person name="Mondo S.J."/>
            <person name="Dannebaum R.O."/>
            <person name="Kuo R.C."/>
            <person name="Labutti K."/>
            <person name="Haridas S."/>
            <person name="Kuo A."/>
            <person name="Salamov A."/>
            <person name="Ahrendt S.R."/>
            <person name="Lipzen A."/>
            <person name="Sullivan W."/>
            <person name="Andreopoulos W.B."/>
            <person name="Clum A."/>
            <person name="Lindquist E."/>
            <person name="Daum C."/>
            <person name="Ramamoorthy G.K."/>
            <person name="Gryganskyi A."/>
            <person name="Culley D."/>
            <person name="Magnuson J.K."/>
            <person name="James T.Y."/>
            <person name="O'Malley M.A."/>
            <person name="Stajich J.E."/>
            <person name="Spatafora J.W."/>
            <person name="Visel A."/>
            <person name="Grigoriev I.V."/>
        </authorList>
    </citation>
    <scope>NUCLEOTIDE SEQUENCE [LARGE SCALE GENOMIC DNA]</scope>
    <source>
        <strain evidence="1 2">NRRL 1336</strain>
    </source>
</reference>
<comment type="caution">
    <text evidence="1">The sequence shown here is derived from an EMBL/GenBank/DDBJ whole genome shotgun (WGS) entry which is preliminary data.</text>
</comment>
<proteinExistence type="predicted"/>
<sequence>MFSRLFVGLREQFTKTVPRQGRTNLEESSFKKYPIKTTTFRRSNTADDFMRQDLISATWN</sequence>
<dbReference type="AlphaFoldDB" id="A0A1X2I913"/>
<evidence type="ECO:0000313" key="1">
    <source>
        <dbReference type="EMBL" id="ORZ11943.1"/>
    </source>
</evidence>
<keyword evidence="2" id="KW-1185">Reference proteome</keyword>
<protein>
    <submittedName>
        <fullName evidence="1">Uncharacterized protein</fullName>
    </submittedName>
</protein>
<dbReference type="Proteomes" id="UP000193560">
    <property type="component" value="Unassembled WGS sequence"/>
</dbReference>
<organism evidence="1 2">
    <name type="scientific">Absidia repens</name>
    <dbReference type="NCBI Taxonomy" id="90262"/>
    <lineage>
        <taxon>Eukaryota</taxon>
        <taxon>Fungi</taxon>
        <taxon>Fungi incertae sedis</taxon>
        <taxon>Mucoromycota</taxon>
        <taxon>Mucoromycotina</taxon>
        <taxon>Mucoromycetes</taxon>
        <taxon>Mucorales</taxon>
        <taxon>Cunninghamellaceae</taxon>
        <taxon>Absidia</taxon>
    </lineage>
</organism>
<name>A0A1X2I913_9FUNG</name>
<evidence type="ECO:0000313" key="2">
    <source>
        <dbReference type="Proteomes" id="UP000193560"/>
    </source>
</evidence>